<dbReference type="CDD" id="cd02042">
    <property type="entry name" value="ParAB_family"/>
    <property type="match status" value="1"/>
</dbReference>
<feature type="compositionally biased region" description="Polar residues" evidence="1">
    <location>
        <begin position="381"/>
        <end position="393"/>
    </location>
</feature>
<dbReference type="AlphaFoldDB" id="A0A3M7T515"/>
<dbReference type="Pfam" id="PF01656">
    <property type="entry name" value="CbiA"/>
    <property type="match status" value="1"/>
</dbReference>
<dbReference type="OrthoDB" id="1902922at2759"/>
<evidence type="ECO:0000256" key="1">
    <source>
        <dbReference type="SAM" id="MobiDB-lite"/>
    </source>
</evidence>
<comment type="caution">
    <text evidence="3">The sequence shown here is derived from an EMBL/GenBank/DDBJ whole genome shotgun (WGS) entry which is preliminary data.</text>
</comment>
<evidence type="ECO:0000259" key="2">
    <source>
        <dbReference type="Pfam" id="PF01656"/>
    </source>
</evidence>
<organism evidence="3 4">
    <name type="scientific">Brachionus plicatilis</name>
    <name type="common">Marine rotifer</name>
    <name type="synonym">Brachionus muelleri</name>
    <dbReference type="NCBI Taxonomy" id="10195"/>
    <lineage>
        <taxon>Eukaryota</taxon>
        <taxon>Metazoa</taxon>
        <taxon>Spiralia</taxon>
        <taxon>Gnathifera</taxon>
        <taxon>Rotifera</taxon>
        <taxon>Eurotatoria</taxon>
        <taxon>Monogononta</taxon>
        <taxon>Pseudotrocha</taxon>
        <taxon>Ploima</taxon>
        <taxon>Brachionidae</taxon>
        <taxon>Brachionus</taxon>
    </lineage>
</organism>
<dbReference type="Proteomes" id="UP000276133">
    <property type="component" value="Unassembled WGS sequence"/>
</dbReference>
<evidence type="ECO:0000313" key="4">
    <source>
        <dbReference type="Proteomes" id="UP000276133"/>
    </source>
</evidence>
<dbReference type="Gene3D" id="3.40.50.300">
    <property type="entry name" value="P-loop containing nucleotide triphosphate hydrolases"/>
    <property type="match status" value="1"/>
</dbReference>
<feature type="domain" description="CobQ/CobB/MinD/ParA nucleotide binding" evidence="2">
    <location>
        <begin position="8"/>
        <end position="182"/>
    </location>
</feature>
<dbReference type="EMBL" id="REGN01000280">
    <property type="protein sequence ID" value="RNA43081.1"/>
    <property type="molecule type" value="Genomic_DNA"/>
</dbReference>
<keyword evidence="4" id="KW-1185">Reference proteome</keyword>
<dbReference type="InterPro" id="IPR050678">
    <property type="entry name" value="DNA_Partitioning_ATPase"/>
</dbReference>
<accession>A0A3M7T515</accession>
<feature type="compositionally biased region" description="Low complexity" evidence="1">
    <location>
        <begin position="338"/>
        <end position="372"/>
    </location>
</feature>
<feature type="region of interest" description="Disordered" evidence="1">
    <location>
        <begin position="328"/>
        <end position="393"/>
    </location>
</feature>
<gene>
    <name evidence="3" type="ORF">BpHYR1_015973</name>
</gene>
<dbReference type="PANTHER" id="PTHR13696">
    <property type="entry name" value="P-LOOP CONTAINING NUCLEOSIDE TRIPHOSPHATE HYDROLASE"/>
    <property type="match status" value="1"/>
</dbReference>
<sequence length="458" mass="51385">MPLEGSYAIWNNRGGSGKTTLTYHLANKFALKNPDKTILLIDMCPQTDLSHALLGDDEHNQDYVSQIGTMKKDPMVFGEQKFAKTVSGYLDLYSCQGLPGSVDPRTFLLNVSKFNAQLPRNLYLLCGDASIELIARSLDHKRNQTASVSPFGAHAWKSITTSLKQFIAKIAERKGIKLVAFIDVQSSCSIISEIGLAACDKLLIPITDDHLHRNGFEYMFALLYGFSQPSSVYYYHRHFSFYYRAKQYDVKLPKIHLILNKSHRTATTKNNQKEWEFIFEVYKKHPQAFNLAKESLELTTLEQFKSEFVISISEETSANQIVRQAVRSHSPLLTPKKNSNTNNNNNSNNGSSSNRNSSSNLVILSTSSSSRLKNPKIVRSASPSPNTRNASLPNVNANCVNKSSDALNENFSLIKQDCLSLNSNLLNEELSMYSQNEQTNAILYDEVLDKIVSSLDRT</sequence>
<proteinExistence type="predicted"/>
<evidence type="ECO:0000313" key="3">
    <source>
        <dbReference type="EMBL" id="RNA43081.1"/>
    </source>
</evidence>
<protein>
    <submittedName>
        <fullName evidence="3">Chromosome partitioning ATPase</fullName>
    </submittedName>
</protein>
<dbReference type="InterPro" id="IPR002586">
    <property type="entry name" value="CobQ/CobB/MinD/ParA_Nub-bd_dom"/>
</dbReference>
<name>A0A3M7T515_BRAPC</name>
<reference evidence="3 4" key="1">
    <citation type="journal article" date="2018" name="Sci. Rep.">
        <title>Genomic signatures of local adaptation to the degree of environmental predictability in rotifers.</title>
        <authorList>
            <person name="Franch-Gras L."/>
            <person name="Hahn C."/>
            <person name="Garcia-Roger E.M."/>
            <person name="Carmona M.J."/>
            <person name="Serra M."/>
            <person name="Gomez A."/>
        </authorList>
    </citation>
    <scope>NUCLEOTIDE SEQUENCE [LARGE SCALE GENOMIC DNA]</scope>
    <source>
        <strain evidence="3">HYR1</strain>
    </source>
</reference>
<dbReference type="PANTHER" id="PTHR13696:SF99">
    <property type="entry name" value="COBYRINIC ACID AC-DIAMIDE SYNTHASE"/>
    <property type="match status" value="1"/>
</dbReference>
<dbReference type="SUPFAM" id="SSF52540">
    <property type="entry name" value="P-loop containing nucleoside triphosphate hydrolases"/>
    <property type="match status" value="1"/>
</dbReference>
<dbReference type="InterPro" id="IPR027417">
    <property type="entry name" value="P-loop_NTPase"/>
</dbReference>